<evidence type="ECO:0000256" key="3">
    <source>
        <dbReference type="ARBA" id="ARBA00023274"/>
    </source>
</evidence>
<name>A0A1E3PGQ7_9ASCO</name>
<feature type="region of interest" description="Disordered" evidence="4">
    <location>
        <begin position="81"/>
        <end position="105"/>
    </location>
</feature>
<keyword evidence="2 5" id="KW-0689">Ribosomal protein</keyword>
<sequence length="105" mass="10552">MSSEAAVAYATLILSDADIQVSSEKILALTKAAGIEVQAIWAEIFAKAIEGKDLKEVLFNIGAGSAAPAAGAAAASGSASAEAAVEEVEEAAEESDDDMGFGLFD</sequence>
<comment type="similarity">
    <text evidence="1">Belongs to the eukaryotic ribosomal protein P1/P2 family.</text>
</comment>
<dbReference type="EMBL" id="KV454411">
    <property type="protein sequence ID" value="ODQ64595.1"/>
    <property type="molecule type" value="Genomic_DNA"/>
</dbReference>
<dbReference type="Proteomes" id="UP000095009">
    <property type="component" value="Unassembled WGS sequence"/>
</dbReference>
<dbReference type="Pfam" id="PF00428">
    <property type="entry name" value="Ribosomal_60s"/>
    <property type="match status" value="1"/>
</dbReference>
<evidence type="ECO:0000313" key="6">
    <source>
        <dbReference type="Proteomes" id="UP000095009"/>
    </source>
</evidence>
<dbReference type="CDD" id="cd05831">
    <property type="entry name" value="Ribosomal_P1"/>
    <property type="match status" value="1"/>
</dbReference>
<keyword evidence="3" id="KW-0687">Ribonucleoprotein</keyword>
<protein>
    <submittedName>
        <fullName evidence="5">Ribosomal protein 60S</fullName>
    </submittedName>
</protein>
<dbReference type="Gene3D" id="1.10.10.1410">
    <property type="match status" value="1"/>
</dbReference>
<dbReference type="AlphaFoldDB" id="A0A1E3PGQ7"/>
<dbReference type="STRING" id="857566.A0A1E3PGQ7"/>
<proteinExistence type="inferred from homology"/>
<dbReference type="GO" id="GO:0043021">
    <property type="term" value="F:ribonucleoprotein complex binding"/>
    <property type="evidence" value="ECO:0007669"/>
    <property type="project" value="TreeGrafter"/>
</dbReference>
<reference evidence="5 6" key="1">
    <citation type="journal article" date="2016" name="Proc. Natl. Acad. Sci. U.S.A.">
        <title>Comparative genomics of biotechnologically important yeasts.</title>
        <authorList>
            <person name="Riley R."/>
            <person name="Haridas S."/>
            <person name="Wolfe K.H."/>
            <person name="Lopes M.R."/>
            <person name="Hittinger C.T."/>
            <person name="Goeker M."/>
            <person name="Salamov A.A."/>
            <person name="Wisecaver J.H."/>
            <person name="Long T.M."/>
            <person name="Calvey C.H."/>
            <person name="Aerts A.L."/>
            <person name="Barry K.W."/>
            <person name="Choi C."/>
            <person name="Clum A."/>
            <person name="Coughlan A.Y."/>
            <person name="Deshpande S."/>
            <person name="Douglass A.P."/>
            <person name="Hanson S.J."/>
            <person name="Klenk H.-P."/>
            <person name="LaButti K.M."/>
            <person name="Lapidus A."/>
            <person name="Lindquist E.A."/>
            <person name="Lipzen A.M."/>
            <person name="Meier-Kolthoff J.P."/>
            <person name="Ohm R.A."/>
            <person name="Otillar R.P."/>
            <person name="Pangilinan J.L."/>
            <person name="Peng Y."/>
            <person name="Rokas A."/>
            <person name="Rosa C.A."/>
            <person name="Scheuner C."/>
            <person name="Sibirny A.A."/>
            <person name="Slot J.C."/>
            <person name="Stielow J.B."/>
            <person name="Sun H."/>
            <person name="Kurtzman C.P."/>
            <person name="Blackwell M."/>
            <person name="Grigoriev I.V."/>
            <person name="Jeffries T.W."/>
        </authorList>
    </citation>
    <scope>NUCLEOTIDE SEQUENCE [LARGE SCALE GENOMIC DNA]</scope>
    <source>
        <strain evidence="5 6">DSM 6958</strain>
    </source>
</reference>
<dbReference type="OrthoDB" id="2194681at2759"/>
<dbReference type="GO" id="GO:0003735">
    <property type="term" value="F:structural constituent of ribosome"/>
    <property type="evidence" value="ECO:0007669"/>
    <property type="project" value="InterPro"/>
</dbReference>
<dbReference type="GO" id="GO:0002181">
    <property type="term" value="P:cytoplasmic translation"/>
    <property type="evidence" value="ECO:0007669"/>
    <property type="project" value="TreeGrafter"/>
</dbReference>
<dbReference type="GO" id="GO:0030295">
    <property type="term" value="F:protein kinase activator activity"/>
    <property type="evidence" value="ECO:0007669"/>
    <property type="project" value="TreeGrafter"/>
</dbReference>
<accession>A0A1E3PGQ7</accession>
<evidence type="ECO:0000313" key="5">
    <source>
        <dbReference type="EMBL" id="ODQ64595.1"/>
    </source>
</evidence>
<evidence type="ECO:0000256" key="1">
    <source>
        <dbReference type="ARBA" id="ARBA00005436"/>
    </source>
</evidence>
<dbReference type="GO" id="GO:0022625">
    <property type="term" value="C:cytosolic large ribosomal subunit"/>
    <property type="evidence" value="ECO:0007669"/>
    <property type="project" value="TreeGrafter"/>
</dbReference>
<dbReference type="HAMAP" id="MF_01478">
    <property type="entry name" value="Ribosomal_L12_arch"/>
    <property type="match status" value="1"/>
</dbReference>
<dbReference type="PANTHER" id="PTHR45696">
    <property type="entry name" value="60S ACIDIC RIBOSOMAL PROTEIN P1"/>
    <property type="match status" value="1"/>
</dbReference>
<organism evidence="5 6">
    <name type="scientific">Nadsonia fulvescens var. elongata DSM 6958</name>
    <dbReference type="NCBI Taxonomy" id="857566"/>
    <lineage>
        <taxon>Eukaryota</taxon>
        <taxon>Fungi</taxon>
        <taxon>Dikarya</taxon>
        <taxon>Ascomycota</taxon>
        <taxon>Saccharomycotina</taxon>
        <taxon>Dipodascomycetes</taxon>
        <taxon>Dipodascales</taxon>
        <taxon>Dipodascales incertae sedis</taxon>
        <taxon>Nadsonia</taxon>
    </lineage>
</organism>
<dbReference type="FunFam" id="1.10.10.1410:FF:000001">
    <property type="entry name" value="60S acidic ribosomal protein P1"/>
    <property type="match status" value="1"/>
</dbReference>
<dbReference type="GO" id="GO:0006414">
    <property type="term" value="P:translational elongation"/>
    <property type="evidence" value="ECO:0007669"/>
    <property type="project" value="InterPro"/>
</dbReference>
<evidence type="ECO:0000256" key="2">
    <source>
        <dbReference type="ARBA" id="ARBA00022980"/>
    </source>
</evidence>
<dbReference type="PANTHER" id="PTHR45696:SF10">
    <property type="entry name" value="LARGE RIBOSOMAL SUBUNIT PROTEIN P1"/>
    <property type="match status" value="1"/>
</dbReference>
<evidence type="ECO:0000256" key="4">
    <source>
        <dbReference type="SAM" id="MobiDB-lite"/>
    </source>
</evidence>
<dbReference type="InterPro" id="IPR038716">
    <property type="entry name" value="P1/P2_N_sf"/>
</dbReference>
<dbReference type="InterPro" id="IPR027534">
    <property type="entry name" value="Ribosomal_P1/P2"/>
</dbReference>
<keyword evidence="6" id="KW-1185">Reference proteome</keyword>
<gene>
    <name evidence="5" type="ORF">NADFUDRAFT_47240</name>
</gene>
<feature type="compositionally biased region" description="Acidic residues" evidence="4">
    <location>
        <begin position="84"/>
        <end position="99"/>
    </location>
</feature>